<sequence length="997" mass="108613">MESPNSARGRGRFSSRKRHTFPARSSSQRRSEPSDTPASTTPAATMAPASSSFSFETPSPSSARGTRTRTRHVDGLNLSPDEAGSKGGRSLRKRTRVDYSFDQADEEDNSIEAKATPSAVRSIKKRRTDLDFLDDEIEQDIESRVKRRNSEQPPKPVSRRSVGRKTTMEPVSFIEEQSEENSLVHDTIEVGGHQSTQASENSSHRRTSSASSHRESALFTQLPQHNTSHEPAAPDTFSDKMEIDEEPEPKIKHEIPKEPEVPDIAAPNPYVPEVEVSGNELPDIELPENGMSETGGPENGVIEHDLPEYEVPEDEVPEDKVPEDEVPEHDVPDNEVPDNEVHDDVVPKIEVEATKTKVEEPQPTVTPQPVIEEAPEEKSPASSPAPASAPVTAPAPALVDEDIKDPFLRLTPYVRGATVGYPTRRSKTSAPEAEPEAVAEEAAADDAAEDATEAPDESTPAASPGAIDDLGTNSPAPEPAALDRPAPVAKKQYMYKKLRPAEEFINFIADYETLSHIELYERLELLAGVVATYENEYRECRKIIDDEENATRYHQEEGMFQHRVKMARSKDPDANPLRKEFVVKGIRATKPDAMIAHARQQDRIMADAYGFEYDDRDSKIGQQDPIGQRGGVGKGRLRDRPKQTAKAAEADDPTVVHGKRARKAPNSFVEPETASRGSTPVPTLPRKRRGRPPADESLHAAYAEHPAGETPKKKGKGGRPRKHPLPTAIPENTPVSGTGAHGHVRKRRRKAAVEDEDFVVNGTNGQPSGLGPRRRNSRIGEIPSGSFYSATSANYDESRPATSSSTATASTSASAYGLREKRQTKFSLDDDDDDDDEDFEEDDHPVKPKRIRRVSKKVQEQDFANITPSNIPPEADVAAGPKVPKIRIKGFQAHAASAPVSAPTSDPGSLPVSSSSTPGQTVNGHAADASFDGSMNGNKDYGQMTKSEKMSASMKARWASGSMSRAVEKRRATLAAKKAAAQTPVPDGTPETGTEQQ</sequence>
<accession>A0A9P9WMT2</accession>
<keyword evidence="3" id="KW-1185">Reference proteome</keyword>
<feature type="compositionally biased region" description="Acidic residues" evidence="1">
    <location>
        <begin position="131"/>
        <end position="140"/>
    </location>
</feature>
<comment type="caution">
    <text evidence="2">The sequence shown here is derived from an EMBL/GenBank/DDBJ whole genome shotgun (WGS) entry which is preliminary data.</text>
</comment>
<feature type="compositionally biased region" description="Polar residues" evidence="1">
    <location>
        <begin position="786"/>
        <end position="795"/>
    </location>
</feature>
<feature type="compositionally biased region" description="Acidic residues" evidence="1">
    <location>
        <begin position="433"/>
        <end position="456"/>
    </location>
</feature>
<evidence type="ECO:0000256" key="1">
    <source>
        <dbReference type="SAM" id="MobiDB-lite"/>
    </source>
</evidence>
<feature type="compositionally biased region" description="Basic residues" evidence="1">
    <location>
        <begin position="713"/>
        <end position="724"/>
    </location>
</feature>
<dbReference type="AlphaFoldDB" id="A0A9P9WMT2"/>
<reference evidence="2" key="1">
    <citation type="submission" date="2021-03" db="EMBL/GenBank/DDBJ databases">
        <title>Revisited historic fungal species revealed as producer of novel bioactive compounds through whole genome sequencing and comparative genomics.</title>
        <authorList>
            <person name="Vignolle G.A."/>
            <person name="Hochenegger N."/>
            <person name="Mach R.L."/>
            <person name="Mach-Aigner A.R."/>
            <person name="Javad Rahimi M."/>
            <person name="Salim K.A."/>
            <person name="Chan C.M."/>
            <person name="Lim L.B.L."/>
            <person name="Cai F."/>
            <person name="Druzhinina I.S."/>
            <person name="U'Ren J.M."/>
            <person name="Derntl C."/>
        </authorList>
    </citation>
    <scope>NUCLEOTIDE SEQUENCE</scope>
    <source>
        <strain evidence="2">TUCIM 5799</strain>
    </source>
</reference>
<feature type="compositionally biased region" description="Low complexity" evidence="1">
    <location>
        <begin position="380"/>
        <end position="397"/>
    </location>
</feature>
<feature type="compositionally biased region" description="Acidic residues" evidence="1">
    <location>
        <begin position="829"/>
        <end position="843"/>
    </location>
</feature>
<feature type="compositionally biased region" description="Low complexity" evidence="1">
    <location>
        <begin position="801"/>
        <end position="815"/>
    </location>
</feature>
<evidence type="ECO:0000313" key="2">
    <source>
        <dbReference type="EMBL" id="KAI1871103.1"/>
    </source>
</evidence>
<feature type="compositionally biased region" description="Basic residues" evidence="1">
    <location>
        <begin position="9"/>
        <end position="21"/>
    </location>
</feature>
<evidence type="ECO:0000313" key="3">
    <source>
        <dbReference type="Proteomes" id="UP000829685"/>
    </source>
</evidence>
<feature type="compositionally biased region" description="Basic and acidic residues" evidence="1">
    <location>
        <begin position="248"/>
        <end position="260"/>
    </location>
</feature>
<feature type="region of interest" description="Disordered" evidence="1">
    <location>
        <begin position="1"/>
        <end position="485"/>
    </location>
</feature>
<feature type="compositionally biased region" description="Acidic residues" evidence="1">
    <location>
        <begin position="308"/>
        <end position="338"/>
    </location>
</feature>
<name>A0A9P9WMT2_9PEZI</name>
<feature type="region of interest" description="Disordered" evidence="1">
    <location>
        <begin position="615"/>
        <end position="878"/>
    </location>
</feature>
<dbReference type="Proteomes" id="UP000829685">
    <property type="component" value="Unassembled WGS sequence"/>
</dbReference>
<dbReference type="EMBL" id="JAFIMR010000013">
    <property type="protein sequence ID" value="KAI1871103.1"/>
    <property type="molecule type" value="Genomic_DNA"/>
</dbReference>
<feature type="region of interest" description="Disordered" evidence="1">
    <location>
        <begin position="894"/>
        <end position="997"/>
    </location>
</feature>
<gene>
    <name evidence="2" type="ORF">JX265_006143</name>
</gene>
<feature type="compositionally biased region" description="Low complexity" evidence="1">
    <location>
        <begin position="905"/>
        <end position="918"/>
    </location>
</feature>
<proteinExistence type="predicted"/>
<feature type="compositionally biased region" description="Low complexity" evidence="1">
    <location>
        <begin position="34"/>
        <end position="63"/>
    </location>
</feature>
<feature type="compositionally biased region" description="Basic and acidic residues" evidence="1">
    <location>
        <begin position="339"/>
        <end position="360"/>
    </location>
</feature>
<feature type="compositionally biased region" description="Basic residues" evidence="1">
    <location>
        <begin position="847"/>
        <end position="856"/>
    </location>
</feature>
<protein>
    <submittedName>
        <fullName evidence="2">Uncharacterized protein</fullName>
    </submittedName>
</protein>
<organism evidence="2 3">
    <name type="scientific">Neoarthrinium moseri</name>
    <dbReference type="NCBI Taxonomy" id="1658444"/>
    <lineage>
        <taxon>Eukaryota</taxon>
        <taxon>Fungi</taxon>
        <taxon>Dikarya</taxon>
        <taxon>Ascomycota</taxon>
        <taxon>Pezizomycotina</taxon>
        <taxon>Sordariomycetes</taxon>
        <taxon>Xylariomycetidae</taxon>
        <taxon>Amphisphaeriales</taxon>
        <taxon>Apiosporaceae</taxon>
        <taxon>Neoarthrinium</taxon>
    </lineage>
</organism>
<feature type="compositionally biased region" description="Basic and acidic residues" evidence="1">
    <location>
        <begin position="141"/>
        <end position="150"/>
    </location>
</feature>